<evidence type="ECO:0000313" key="3">
    <source>
        <dbReference type="EMBL" id="EMD86038.1"/>
    </source>
</evidence>
<dbReference type="AlphaFoldDB" id="M2UDH4"/>
<protein>
    <recommendedName>
        <fullName evidence="5">CCHC-type domain-containing protein</fullName>
    </recommendedName>
</protein>
<reference evidence="3 4" key="1">
    <citation type="journal article" date="2012" name="PLoS Pathog.">
        <title>Diverse lifestyles and strategies of plant pathogenesis encoded in the genomes of eighteen Dothideomycetes fungi.</title>
        <authorList>
            <person name="Ohm R.A."/>
            <person name="Feau N."/>
            <person name="Henrissat B."/>
            <person name="Schoch C.L."/>
            <person name="Horwitz B.A."/>
            <person name="Barry K.W."/>
            <person name="Condon B.J."/>
            <person name="Copeland A.C."/>
            <person name="Dhillon B."/>
            <person name="Glaser F."/>
            <person name="Hesse C.N."/>
            <person name="Kosti I."/>
            <person name="LaButti K."/>
            <person name="Lindquist E.A."/>
            <person name="Lucas S."/>
            <person name="Salamov A.A."/>
            <person name="Bradshaw R.E."/>
            <person name="Ciuffetti L."/>
            <person name="Hamelin R.C."/>
            <person name="Kema G.H.J."/>
            <person name="Lawrence C."/>
            <person name="Scott J.A."/>
            <person name="Spatafora J.W."/>
            <person name="Turgeon B.G."/>
            <person name="de Wit P.J.G.M."/>
            <person name="Zhong S."/>
            <person name="Goodwin S.B."/>
            <person name="Grigoriev I.V."/>
        </authorList>
    </citation>
    <scope>NUCLEOTIDE SEQUENCE [LARGE SCALE GENOMIC DNA]</scope>
    <source>
        <strain evidence="4">C5 / ATCC 48332 / race O</strain>
    </source>
</reference>
<dbReference type="Proteomes" id="UP000016936">
    <property type="component" value="Unassembled WGS sequence"/>
</dbReference>
<keyword evidence="1" id="KW-0175">Coiled coil</keyword>
<gene>
    <name evidence="3" type="ORF">COCHEDRAFT_1218894</name>
</gene>
<feature type="region of interest" description="Disordered" evidence="2">
    <location>
        <begin position="112"/>
        <end position="136"/>
    </location>
</feature>
<keyword evidence="4" id="KW-1185">Reference proteome</keyword>
<sequence length="254" mass="29537">MARERVSKQNAIVNWLNPTPPSYPHDAPNILSLNQALQLVKSVRDAESESPHSKKATPRQNQRDCHRCGKKGHSAKDIAEDGSFKCPTRITDAQTMSTELARLRAEFTAELAATRQKDQQQQQQQQLFTHQQNQQHEYQPLLHQSQHNRYHHHLHPRQTLESYKTALQKRNRALPAWSTNYFALYHALQSKSGLTRFVDCSGKSHFVKLYNEGMRRYAEEVREREEKEEREREGKEVLWPNVQVVVVGRRTVGV</sequence>
<reference evidence="4" key="2">
    <citation type="journal article" date="2013" name="PLoS Genet.">
        <title>Comparative genome structure, secondary metabolite, and effector coding capacity across Cochliobolus pathogens.</title>
        <authorList>
            <person name="Condon B.J."/>
            <person name="Leng Y."/>
            <person name="Wu D."/>
            <person name="Bushley K.E."/>
            <person name="Ohm R.A."/>
            <person name="Otillar R."/>
            <person name="Martin J."/>
            <person name="Schackwitz W."/>
            <person name="Grimwood J."/>
            <person name="MohdZainudin N."/>
            <person name="Xue C."/>
            <person name="Wang R."/>
            <person name="Manning V.A."/>
            <person name="Dhillon B."/>
            <person name="Tu Z.J."/>
            <person name="Steffenson B.J."/>
            <person name="Salamov A."/>
            <person name="Sun H."/>
            <person name="Lowry S."/>
            <person name="LaButti K."/>
            <person name="Han J."/>
            <person name="Copeland A."/>
            <person name="Lindquist E."/>
            <person name="Barry K."/>
            <person name="Schmutz J."/>
            <person name="Baker S.E."/>
            <person name="Ciuffetti L.M."/>
            <person name="Grigoriev I.V."/>
            <person name="Zhong S."/>
            <person name="Turgeon B.G."/>
        </authorList>
    </citation>
    <scope>NUCLEOTIDE SEQUENCE [LARGE SCALE GENOMIC DNA]</scope>
    <source>
        <strain evidence="4">C5 / ATCC 48332 / race O</strain>
    </source>
</reference>
<dbReference type="OMA" id="ANCVERE"/>
<evidence type="ECO:0008006" key="5">
    <source>
        <dbReference type="Google" id="ProtNLM"/>
    </source>
</evidence>
<accession>M2UDH4</accession>
<feature type="compositionally biased region" description="Low complexity" evidence="2">
    <location>
        <begin position="119"/>
        <end position="135"/>
    </location>
</feature>
<dbReference type="HOGENOM" id="CLU_1137825_0_0_1"/>
<organism evidence="3 4">
    <name type="scientific">Cochliobolus heterostrophus (strain C5 / ATCC 48332 / race O)</name>
    <name type="common">Southern corn leaf blight fungus</name>
    <name type="synonym">Bipolaris maydis</name>
    <dbReference type="NCBI Taxonomy" id="701091"/>
    <lineage>
        <taxon>Eukaryota</taxon>
        <taxon>Fungi</taxon>
        <taxon>Dikarya</taxon>
        <taxon>Ascomycota</taxon>
        <taxon>Pezizomycotina</taxon>
        <taxon>Dothideomycetes</taxon>
        <taxon>Pleosporomycetidae</taxon>
        <taxon>Pleosporales</taxon>
        <taxon>Pleosporineae</taxon>
        <taxon>Pleosporaceae</taxon>
        <taxon>Bipolaris</taxon>
    </lineage>
</organism>
<feature type="coiled-coil region" evidence="1">
    <location>
        <begin position="211"/>
        <end position="238"/>
    </location>
</feature>
<name>M2UDH4_COCH5</name>
<evidence type="ECO:0000313" key="4">
    <source>
        <dbReference type="Proteomes" id="UP000016936"/>
    </source>
</evidence>
<proteinExistence type="predicted"/>
<dbReference type="OrthoDB" id="3694544at2759"/>
<feature type="compositionally biased region" description="Basic and acidic residues" evidence="2">
    <location>
        <begin position="43"/>
        <end position="52"/>
    </location>
</feature>
<dbReference type="EMBL" id="KB445586">
    <property type="protein sequence ID" value="EMD86038.1"/>
    <property type="molecule type" value="Genomic_DNA"/>
</dbReference>
<feature type="region of interest" description="Disordered" evidence="2">
    <location>
        <begin position="43"/>
        <end position="79"/>
    </location>
</feature>
<evidence type="ECO:0000256" key="2">
    <source>
        <dbReference type="SAM" id="MobiDB-lite"/>
    </source>
</evidence>
<evidence type="ECO:0000256" key="1">
    <source>
        <dbReference type="SAM" id="Coils"/>
    </source>
</evidence>